<dbReference type="InterPro" id="IPR029058">
    <property type="entry name" value="AB_hydrolase_fold"/>
</dbReference>
<dbReference type="GO" id="GO:0016787">
    <property type="term" value="F:hydrolase activity"/>
    <property type="evidence" value="ECO:0007669"/>
    <property type="project" value="UniProtKB-KW"/>
</dbReference>
<dbReference type="Proteomes" id="UP001214441">
    <property type="component" value="Unassembled WGS sequence"/>
</dbReference>
<dbReference type="RefSeq" id="WP_274046649.1">
    <property type="nucleotide sequence ID" value="NZ_JANCPR020000056.1"/>
</dbReference>
<proteinExistence type="predicted"/>
<evidence type="ECO:0000259" key="3">
    <source>
        <dbReference type="Pfam" id="PF20434"/>
    </source>
</evidence>
<gene>
    <name evidence="4" type="ORF">NMN56_036685</name>
</gene>
<dbReference type="Pfam" id="PF20434">
    <property type="entry name" value="BD-FAE"/>
    <property type="match status" value="1"/>
</dbReference>
<dbReference type="EMBL" id="JANCPR020000056">
    <property type="protein sequence ID" value="MDJ1137395.1"/>
    <property type="molecule type" value="Genomic_DNA"/>
</dbReference>
<evidence type="ECO:0000313" key="4">
    <source>
        <dbReference type="EMBL" id="MDJ1137395.1"/>
    </source>
</evidence>
<reference evidence="4 5" key="1">
    <citation type="submission" date="2023-05" db="EMBL/GenBank/DDBJ databases">
        <title>Streptantibioticus silvisoli sp. nov., acidotolerant actinomycetes 1 from pine litter.</title>
        <authorList>
            <person name="Swiecimska M."/>
            <person name="Golinska P."/>
            <person name="Sangal V."/>
            <person name="Wachnowicz B."/>
            <person name="Goodfellow M."/>
        </authorList>
    </citation>
    <scope>NUCLEOTIDE SEQUENCE [LARGE SCALE GENOMIC DNA]</scope>
    <source>
        <strain evidence="4 5">DSM 42109</strain>
    </source>
</reference>
<evidence type="ECO:0000256" key="1">
    <source>
        <dbReference type="ARBA" id="ARBA00022801"/>
    </source>
</evidence>
<evidence type="ECO:0000256" key="2">
    <source>
        <dbReference type="SAM" id="SignalP"/>
    </source>
</evidence>
<protein>
    <submittedName>
        <fullName evidence="4">Alpha/beta hydrolase</fullName>
    </submittedName>
</protein>
<dbReference type="SUPFAM" id="SSF53474">
    <property type="entry name" value="alpha/beta-Hydrolases"/>
    <property type="match status" value="1"/>
</dbReference>
<evidence type="ECO:0000313" key="5">
    <source>
        <dbReference type="Proteomes" id="UP001214441"/>
    </source>
</evidence>
<dbReference type="InterPro" id="IPR050300">
    <property type="entry name" value="GDXG_lipolytic_enzyme"/>
</dbReference>
<sequence length="303" mass="32356">MRRVLCVLAVSMAMLLGSSFAVPAPEAGSARGPVRAEDANGAFVPFAYGRHPRQRLLALWEGNGVRPEPRRGAVVVLHGGYWTADRSPHWNTWSARFAEAGFAVFDIEYRRNVDARWPGPRDDVRAALGWIRRRAPYFGVNPGRVFLVGSSAGGHLALNAGLLGAGHARVAGVVGLSAVAEPLRAWHDGAGTAPARERRVRANARVLAGCDPADCPLVWADMSAAQHASAGDPPALLLHSRWDFVPATHACALARAQRARGTRAGAVTVVTVPGTRHGGPLLDHPGTFSLILKWLRARSVTRA</sequence>
<organism evidence="4 5">
    <name type="scientific">Streptomyces iconiensis</name>
    <dbReference type="NCBI Taxonomy" id="1384038"/>
    <lineage>
        <taxon>Bacteria</taxon>
        <taxon>Bacillati</taxon>
        <taxon>Actinomycetota</taxon>
        <taxon>Actinomycetes</taxon>
        <taxon>Kitasatosporales</taxon>
        <taxon>Streptomycetaceae</taxon>
        <taxon>Streptomyces</taxon>
    </lineage>
</organism>
<accession>A0ABT7A7V5</accession>
<name>A0ABT7A7V5_9ACTN</name>
<keyword evidence="1 4" id="KW-0378">Hydrolase</keyword>
<feature type="domain" description="BD-FAE-like" evidence="3">
    <location>
        <begin position="73"/>
        <end position="253"/>
    </location>
</feature>
<keyword evidence="2" id="KW-0732">Signal</keyword>
<dbReference type="Gene3D" id="3.40.50.1820">
    <property type="entry name" value="alpha/beta hydrolase"/>
    <property type="match status" value="1"/>
</dbReference>
<comment type="caution">
    <text evidence="4">The sequence shown here is derived from an EMBL/GenBank/DDBJ whole genome shotgun (WGS) entry which is preliminary data.</text>
</comment>
<feature type="signal peptide" evidence="2">
    <location>
        <begin position="1"/>
        <end position="23"/>
    </location>
</feature>
<keyword evidence="5" id="KW-1185">Reference proteome</keyword>
<dbReference type="InterPro" id="IPR049492">
    <property type="entry name" value="BD-FAE-like_dom"/>
</dbReference>
<dbReference type="PANTHER" id="PTHR48081">
    <property type="entry name" value="AB HYDROLASE SUPERFAMILY PROTEIN C4A8.06C"/>
    <property type="match status" value="1"/>
</dbReference>
<feature type="chain" id="PRO_5045448322" evidence="2">
    <location>
        <begin position="24"/>
        <end position="303"/>
    </location>
</feature>